<evidence type="ECO:0000313" key="4">
    <source>
        <dbReference type="Proteomes" id="UP000288429"/>
    </source>
</evidence>
<dbReference type="EMBL" id="NIZV01000102">
    <property type="protein sequence ID" value="RSM08834.1"/>
    <property type="molecule type" value="Genomic_DNA"/>
</dbReference>
<reference evidence="3 4" key="1">
    <citation type="submission" date="2017-06" db="EMBL/GenBank/DDBJ databases">
        <title>Cmopartive genomic analysis of Ambrosia Fusariam Clade fungi.</title>
        <authorList>
            <person name="Stajich J.E."/>
            <person name="Carrillo J."/>
            <person name="Kijimoto T."/>
            <person name="Eskalen A."/>
            <person name="O'Donnell K."/>
            <person name="Kasson M."/>
        </authorList>
    </citation>
    <scope>NUCLEOTIDE SEQUENCE [LARGE SCALE GENOMIC DNA]</scope>
    <source>
        <strain evidence="3 4">NRRL 20438</strain>
    </source>
</reference>
<organism evidence="3 4">
    <name type="scientific">Fusarium ambrosium</name>
    <dbReference type="NCBI Taxonomy" id="131363"/>
    <lineage>
        <taxon>Eukaryota</taxon>
        <taxon>Fungi</taxon>
        <taxon>Dikarya</taxon>
        <taxon>Ascomycota</taxon>
        <taxon>Pezizomycotina</taxon>
        <taxon>Sordariomycetes</taxon>
        <taxon>Hypocreomycetidae</taxon>
        <taxon>Hypocreales</taxon>
        <taxon>Nectriaceae</taxon>
        <taxon>Fusarium</taxon>
        <taxon>Fusarium solani species complex</taxon>
    </lineage>
</organism>
<keyword evidence="4" id="KW-1185">Reference proteome</keyword>
<feature type="compositionally biased region" description="Basic and acidic residues" evidence="1">
    <location>
        <begin position="44"/>
        <end position="62"/>
    </location>
</feature>
<feature type="domain" description="C2H2-type" evidence="2">
    <location>
        <begin position="65"/>
        <end position="91"/>
    </location>
</feature>
<evidence type="ECO:0000256" key="1">
    <source>
        <dbReference type="SAM" id="MobiDB-lite"/>
    </source>
</evidence>
<feature type="domain" description="C2H2-type" evidence="2">
    <location>
        <begin position="96"/>
        <end position="119"/>
    </location>
</feature>
<sequence length="241" mass="27735">MTTNQCTCLAFFPTIELLEEHLQDLQAQKEYHSAQVQRCRRHRRADDNGHDHARDTTDDPNPKLRSCPFKGCSRGKDFSTKQHLDRHFETHVECNEVCVFCIKKTFMLVSEFVRHAKQHSDERDNIKVGYMNAICERLKEKSAKEFRAAKLNIHSMQTTLEAGDMKRKQDAADLGEPIHRPKRIMGAHPLQNDSQAVHDAPPRPTVMPFVPCVTNETPMYIHGFNNQQPSLIDDILSPHLN</sequence>
<gene>
    <name evidence="3" type="ORF">CDV31_007973</name>
</gene>
<dbReference type="Proteomes" id="UP000288429">
    <property type="component" value="Unassembled WGS sequence"/>
</dbReference>
<evidence type="ECO:0000259" key="2">
    <source>
        <dbReference type="SMART" id="SM00355"/>
    </source>
</evidence>
<name>A0A428U3I3_9HYPO</name>
<dbReference type="AlphaFoldDB" id="A0A428U3I3"/>
<accession>A0A428U3I3</accession>
<dbReference type="SMART" id="SM00355">
    <property type="entry name" value="ZnF_C2H2"/>
    <property type="match status" value="2"/>
</dbReference>
<comment type="caution">
    <text evidence="3">The sequence shown here is derived from an EMBL/GenBank/DDBJ whole genome shotgun (WGS) entry which is preliminary data.</text>
</comment>
<protein>
    <recommendedName>
        <fullName evidence="2">C2H2-type domain-containing protein</fullName>
    </recommendedName>
</protein>
<dbReference type="InterPro" id="IPR013087">
    <property type="entry name" value="Znf_C2H2_type"/>
</dbReference>
<dbReference type="Gene3D" id="3.30.160.60">
    <property type="entry name" value="Classic Zinc Finger"/>
    <property type="match status" value="1"/>
</dbReference>
<proteinExistence type="predicted"/>
<evidence type="ECO:0000313" key="3">
    <source>
        <dbReference type="EMBL" id="RSM08834.1"/>
    </source>
</evidence>
<feature type="region of interest" description="Disordered" evidence="1">
    <location>
        <begin position="36"/>
        <end position="62"/>
    </location>
</feature>